<dbReference type="EMBL" id="LAYJ01000102">
    <property type="protein sequence ID" value="KKI50737.1"/>
    <property type="molecule type" value="Genomic_DNA"/>
</dbReference>
<protein>
    <submittedName>
        <fullName evidence="1">Metal dependent hydrolase</fullName>
        <ecNumber evidence="1">3.-.-.-</ecNumber>
    </submittedName>
</protein>
<sequence>MYKKQISAKVKIACLYLLRFPCYNKRKKRKGRTQILKAEITYLDNSGFAVKTERHFLIFDCWNNRPESGKKSLAGGVIDPEELKKENVFVFASHAHADHFNKMIFAWQEQIKDIHYIVSSDVSRANGATIVQPGQEYAVQDVTFKTLRSTDEGVAFLVKVDGLTIYHAGDLNWWHWEGEDPQWNSDMARDYKKEIDRLIGEKIDIAFVPVDPRLGESLLWGLTYFMQTVGARIVFPIHYGSAGSVAAQAIRMAEEPCVHGGKIVLPMQRGETVTWEG</sequence>
<dbReference type="AlphaFoldDB" id="A0A0M2NJW6"/>
<dbReference type="Gene3D" id="3.60.15.10">
    <property type="entry name" value="Ribonuclease Z/Hydroxyacylglutathione hydrolase-like"/>
    <property type="match status" value="1"/>
</dbReference>
<dbReference type="STRING" id="270498.CHK_1852"/>
<dbReference type="InterPro" id="IPR036866">
    <property type="entry name" value="RibonucZ/Hydroxyglut_hydro"/>
</dbReference>
<gene>
    <name evidence="1" type="ORF">CHK_1852</name>
</gene>
<comment type="caution">
    <text evidence="1">The sequence shown here is derived from an EMBL/GenBank/DDBJ whole genome shotgun (WGS) entry which is preliminary data.</text>
</comment>
<dbReference type="Pfam" id="PF13483">
    <property type="entry name" value="Lactamase_B_3"/>
    <property type="match status" value="1"/>
</dbReference>
<proteinExistence type="predicted"/>
<dbReference type="PANTHER" id="PTHR42967">
    <property type="entry name" value="METAL DEPENDENT HYDROLASE"/>
    <property type="match status" value="1"/>
</dbReference>
<dbReference type="Proteomes" id="UP000034076">
    <property type="component" value="Unassembled WGS sequence"/>
</dbReference>
<reference evidence="1 2" key="1">
    <citation type="submission" date="2015-04" db="EMBL/GenBank/DDBJ databases">
        <title>Draft genome sequence of bacteremic isolate Catabacter hongkongensis type strain HKU16T.</title>
        <authorList>
            <person name="Lau S.K."/>
            <person name="Teng J.L."/>
            <person name="Huang Y."/>
            <person name="Curreem S.O."/>
            <person name="Tsui S.K."/>
            <person name="Woo P.C."/>
        </authorList>
    </citation>
    <scope>NUCLEOTIDE SEQUENCE [LARGE SCALE GENOMIC DNA]</scope>
    <source>
        <strain evidence="1 2">HKU16</strain>
    </source>
</reference>
<dbReference type="PANTHER" id="PTHR42967:SF1">
    <property type="entry name" value="MBL FOLD METALLO-HYDROLASE"/>
    <property type="match status" value="1"/>
</dbReference>
<dbReference type="GO" id="GO:0016787">
    <property type="term" value="F:hydrolase activity"/>
    <property type="evidence" value="ECO:0007669"/>
    <property type="project" value="UniProtKB-KW"/>
</dbReference>
<evidence type="ECO:0000313" key="1">
    <source>
        <dbReference type="EMBL" id="KKI50737.1"/>
    </source>
</evidence>
<dbReference type="EC" id="3.-.-.-" evidence="1"/>
<dbReference type="PATRIC" id="fig|270498.16.peg.1119"/>
<evidence type="ECO:0000313" key="2">
    <source>
        <dbReference type="Proteomes" id="UP000034076"/>
    </source>
</evidence>
<keyword evidence="1" id="KW-0378">Hydrolase</keyword>
<name>A0A0M2NJW6_9FIRM</name>
<organism evidence="1 2">
    <name type="scientific">Christensenella hongkongensis</name>
    <dbReference type="NCBI Taxonomy" id="270498"/>
    <lineage>
        <taxon>Bacteria</taxon>
        <taxon>Bacillati</taxon>
        <taxon>Bacillota</taxon>
        <taxon>Clostridia</taxon>
        <taxon>Christensenellales</taxon>
        <taxon>Christensenellaceae</taxon>
        <taxon>Christensenella</taxon>
    </lineage>
</organism>
<dbReference type="SUPFAM" id="SSF56281">
    <property type="entry name" value="Metallo-hydrolase/oxidoreductase"/>
    <property type="match status" value="1"/>
</dbReference>
<keyword evidence="2" id="KW-1185">Reference proteome</keyword>
<accession>A0A0M2NJW6</accession>